<proteinExistence type="inferred from homology"/>
<comment type="similarity">
    <text evidence="1">Belongs to the short-chain dehydrogenases/reductases (SDR) family.</text>
</comment>
<sequence length="415" mass="44489">MDSFFRNHLLYLLCTLFVTVASQLLAIVDALSNCWHVVICSLLSLLPKARVKFPVNRPSATYHPAVLITGTSSGIGHDTAVALASYGYTVFAGVRSWEDAHTQKTDALPNNTLVGAVIPVILDVASSDSVDQAYEQVTAQLSHCQIPLVAVINNAGITAFAPMDISTPAFVDHCMAVNFHGPLRVTQRFMPLLRASCGRIVNVSSVMSWLIGPGFGIYCASKAALSAASRSWRYELASNDMAVSVLEPGLTRTSLWANIEPQLELHHSRLNGIRSARDQGASVALPAMPGDEAVASVSPASMTIKRQSNGSDVSAVAAASASADGIEDAPTACSDDQELYGGMIRRIKLTNQLAPLFALPTRHAVGAIIHALTSCYPKSTYRVGWDSRLMHLVRWGISDEVMEWLCRAIGIVSEG</sequence>
<dbReference type="OrthoDB" id="2102561at2759"/>
<evidence type="ECO:0000313" key="3">
    <source>
        <dbReference type="EMBL" id="PIA17486.1"/>
    </source>
</evidence>
<evidence type="ECO:0000313" key="4">
    <source>
        <dbReference type="Proteomes" id="UP000242474"/>
    </source>
</evidence>
<dbReference type="AlphaFoldDB" id="A0A2G5BEN3"/>
<dbReference type="InterPro" id="IPR057326">
    <property type="entry name" value="KR_dom"/>
</dbReference>
<dbReference type="Proteomes" id="UP000242474">
    <property type="component" value="Unassembled WGS sequence"/>
</dbReference>
<dbReference type="PANTHER" id="PTHR43313">
    <property type="entry name" value="SHORT-CHAIN DEHYDROGENASE/REDUCTASE FAMILY 9C"/>
    <property type="match status" value="1"/>
</dbReference>
<dbReference type="SUPFAM" id="SSF51735">
    <property type="entry name" value="NAD(P)-binding Rossmann-fold domains"/>
    <property type="match status" value="1"/>
</dbReference>
<dbReference type="PRINTS" id="PR00081">
    <property type="entry name" value="GDHRDH"/>
</dbReference>
<feature type="domain" description="Ketoreductase" evidence="2">
    <location>
        <begin position="64"/>
        <end position="259"/>
    </location>
</feature>
<keyword evidence="4" id="KW-1185">Reference proteome</keyword>
<evidence type="ECO:0000256" key="1">
    <source>
        <dbReference type="RuleBase" id="RU000363"/>
    </source>
</evidence>
<dbReference type="GO" id="GO:0008202">
    <property type="term" value="P:steroid metabolic process"/>
    <property type="evidence" value="ECO:0007669"/>
    <property type="project" value="TreeGrafter"/>
</dbReference>
<dbReference type="Pfam" id="PF00106">
    <property type="entry name" value="adh_short"/>
    <property type="match status" value="1"/>
</dbReference>
<dbReference type="Gene3D" id="3.40.50.720">
    <property type="entry name" value="NAD(P)-binding Rossmann-like Domain"/>
    <property type="match status" value="1"/>
</dbReference>
<dbReference type="PANTHER" id="PTHR43313:SF1">
    <property type="entry name" value="3BETA-HYDROXYSTEROID DEHYDROGENASE DHS-16"/>
    <property type="match status" value="1"/>
</dbReference>
<dbReference type="InterPro" id="IPR036291">
    <property type="entry name" value="NAD(P)-bd_dom_sf"/>
</dbReference>
<dbReference type="PRINTS" id="PR00080">
    <property type="entry name" value="SDRFAMILY"/>
</dbReference>
<evidence type="ECO:0000259" key="2">
    <source>
        <dbReference type="SMART" id="SM00822"/>
    </source>
</evidence>
<accession>A0A2G5BEN3</accession>
<dbReference type="InterPro" id="IPR002347">
    <property type="entry name" value="SDR_fam"/>
</dbReference>
<name>A0A2G5BEN3_COERN</name>
<organism evidence="3 4">
    <name type="scientific">Coemansia reversa (strain ATCC 12441 / NRRL 1564)</name>
    <dbReference type="NCBI Taxonomy" id="763665"/>
    <lineage>
        <taxon>Eukaryota</taxon>
        <taxon>Fungi</taxon>
        <taxon>Fungi incertae sedis</taxon>
        <taxon>Zoopagomycota</taxon>
        <taxon>Kickxellomycotina</taxon>
        <taxon>Kickxellomycetes</taxon>
        <taxon>Kickxellales</taxon>
        <taxon>Kickxellaceae</taxon>
        <taxon>Coemansia</taxon>
    </lineage>
</organism>
<gene>
    <name evidence="3" type="ORF">COEREDRAFT_40801</name>
</gene>
<reference evidence="3 4" key="1">
    <citation type="journal article" date="2015" name="Genome Biol. Evol.">
        <title>Phylogenomic analyses indicate that early fungi evolved digesting cell walls of algal ancestors of land plants.</title>
        <authorList>
            <person name="Chang Y."/>
            <person name="Wang S."/>
            <person name="Sekimoto S."/>
            <person name="Aerts A.L."/>
            <person name="Choi C."/>
            <person name="Clum A."/>
            <person name="LaButti K.M."/>
            <person name="Lindquist E.A."/>
            <person name="Yee Ngan C."/>
            <person name="Ohm R.A."/>
            <person name="Salamov A.A."/>
            <person name="Grigoriev I.V."/>
            <person name="Spatafora J.W."/>
            <person name="Berbee M.L."/>
        </authorList>
    </citation>
    <scope>NUCLEOTIDE SEQUENCE [LARGE SCALE GENOMIC DNA]</scope>
    <source>
        <strain evidence="3 4">NRRL 1564</strain>
    </source>
</reference>
<dbReference type="SMART" id="SM00822">
    <property type="entry name" value="PKS_KR"/>
    <property type="match status" value="1"/>
</dbReference>
<dbReference type="GO" id="GO:0016491">
    <property type="term" value="F:oxidoreductase activity"/>
    <property type="evidence" value="ECO:0007669"/>
    <property type="project" value="TreeGrafter"/>
</dbReference>
<dbReference type="EMBL" id="KZ303494">
    <property type="protein sequence ID" value="PIA17486.1"/>
    <property type="molecule type" value="Genomic_DNA"/>
</dbReference>
<protein>
    <submittedName>
        <fullName evidence="3">NAD(P)-binding protein</fullName>
    </submittedName>
</protein>
<dbReference type="STRING" id="763665.A0A2G5BEN3"/>